<dbReference type="Proteomes" id="UP001634394">
    <property type="component" value="Unassembled WGS sequence"/>
</dbReference>
<evidence type="ECO:0000256" key="1">
    <source>
        <dbReference type="ARBA" id="ARBA00009613"/>
    </source>
</evidence>
<name>A0ABD3WK68_SINWO</name>
<evidence type="ECO:0000313" key="3">
    <source>
        <dbReference type="EMBL" id="KAL3874364.1"/>
    </source>
</evidence>
<reference evidence="3 4" key="1">
    <citation type="submission" date="2024-11" db="EMBL/GenBank/DDBJ databases">
        <title>Chromosome-level genome assembly of the freshwater bivalve Anodonta woodiana.</title>
        <authorList>
            <person name="Chen X."/>
        </authorList>
    </citation>
    <scope>NUCLEOTIDE SEQUENCE [LARGE SCALE GENOMIC DNA]</scope>
    <source>
        <strain evidence="3">MN2024</strain>
        <tissue evidence="3">Gills</tissue>
    </source>
</reference>
<gene>
    <name evidence="3" type="ORF">ACJMK2_037390</name>
</gene>
<dbReference type="GO" id="GO:0016491">
    <property type="term" value="F:oxidoreductase activity"/>
    <property type="evidence" value="ECO:0007669"/>
    <property type="project" value="UniProtKB-KW"/>
</dbReference>
<dbReference type="Gene3D" id="3.40.50.720">
    <property type="entry name" value="NAD(P)-binding Rossmann-like Domain"/>
    <property type="match status" value="1"/>
</dbReference>
<accession>A0ABD3WK68</accession>
<dbReference type="EMBL" id="JBJQND010000006">
    <property type="protein sequence ID" value="KAL3874364.1"/>
    <property type="molecule type" value="Genomic_DNA"/>
</dbReference>
<comment type="similarity">
    <text evidence="1">Belongs to the LDH/MDH superfamily. MDH type 2 family.</text>
</comment>
<keyword evidence="2" id="KW-0560">Oxidoreductase</keyword>
<dbReference type="PANTHER" id="PTHR23382">
    <property type="entry name" value="MALATE DEHYDROGENASE"/>
    <property type="match status" value="1"/>
</dbReference>
<dbReference type="InterPro" id="IPR010945">
    <property type="entry name" value="Malate_DH_type2"/>
</dbReference>
<evidence type="ECO:0000256" key="2">
    <source>
        <dbReference type="ARBA" id="ARBA00023002"/>
    </source>
</evidence>
<organism evidence="3 4">
    <name type="scientific">Sinanodonta woodiana</name>
    <name type="common">Chinese pond mussel</name>
    <name type="synonym">Anodonta woodiana</name>
    <dbReference type="NCBI Taxonomy" id="1069815"/>
    <lineage>
        <taxon>Eukaryota</taxon>
        <taxon>Metazoa</taxon>
        <taxon>Spiralia</taxon>
        <taxon>Lophotrochozoa</taxon>
        <taxon>Mollusca</taxon>
        <taxon>Bivalvia</taxon>
        <taxon>Autobranchia</taxon>
        <taxon>Heteroconchia</taxon>
        <taxon>Palaeoheterodonta</taxon>
        <taxon>Unionida</taxon>
        <taxon>Unionoidea</taxon>
        <taxon>Unionidae</taxon>
        <taxon>Unioninae</taxon>
        <taxon>Sinanodonta</taxon>
    </lineage>
</organism>
<keyword evidence="4" id="KW-1185">Reference proteome</keyword>
<evidence type="ECO:0000313" key="4">
    <source>
        <dbReference type="Proteomes" id="UP001634394"/>
    </source>
</evidence>
<dbReference type="SUPFAM" id="SSF51735">
    <property type="entry name" value="NAD(P)-binding Rossmann-fold domains"/>
    <property type="match status" value="1"/>
</dbReference>
<sequence length="234" mass="26073">MSQRLVVLVTEASQPLGYHLLNLLGNGDTFGPDQTVDLILCDRRERDAELLEVAMELRDCAFPLVSSVRTTCDFCSAFKSADMAVLLPFHLQSLTPVSLNFTILEARSFPSLEGALNKHNQNSHFKHAKLVRPKGPMSGAIMIANYISDTYATVIKDSQGHCPTDDGTVEEVYSVSVEKLKHAFNMDGLIDNPVSYLADNFQNCMMVICDQDDSNYTSCHDERKTEFDTLLSRL</sequence>
<dbReference type="AlphaFoldDB" id="A0ABD3WK68"/>
<comment type="caution">
    <text evidence="3">The sequence shown here is derived from an EMBL/GenBank/DDBJ whole genome shotgun (WGS) entry which is preliminary data.</text>
</comment>
<dbReference type="InterPro" id="IPR036291">
    <property type="entry name" value="NAD(P)-bd_dom_sf"/>
</dbReference>
<protein>
    <submittedName>
        <fullName evidence="3">Uncharacterized protein</fullName>
    </submittedName>
</protein>
<proteinExistence type="inferred from homology"/>